<keyword evidence="3 9" id="KW-0808">Transferase</keyword>
<comment type="similarity">
    <text evidence="2 9">Belongs to the sulfotransferase 2 family.</text>
</comment>
<dbReference type="PANTHER" id="PTHR12137">
    <property type="entry name" value="CARBOHYDRATE SULFOTRANSFERASE"/>
    <property type="match status" value="1"/>
</dbReference>
<evidence type="ECO:0000256" key="9">
    <source>
        <dbReference type="RuleBase" id="RU364020"/>
    </source>
</evidence>
<dbReference type="GO" id="GO:0000139">
    <property type="term" value="C:Golgi membrane"/>
    <property type="evidence" value="ECO:0007669"/>
    <property type="project" value="UniProtKB-SubCell"/>
</dbReference>
<dbReference type="OrthoDB" id="6117100at2759"/>
<evidence type="ECO:0000256" key="4">
    <source>
        <dbReference type="ARBA" id="ARBA00022692"/>
    </source>
</evidence>
<dbReference type="InterPro" id="IPR005331">
    <property type="entry name" value="Sulfotransferase"/>
</dbReference>
<dbReference type="EMBL" id="UYJE01002152">
    <property type="protein sequence ID" value="VDI08184.1"/>
    <property type="molecule type" value="Genomic_DNA"/>
</dbReference>
<reference evidence="10" key="1">
    <citation type="submission" date="2018-11" db="EMBL/GenBank/DDBJ databases">
        <authorList>
            <person name="Alioto T."/>
            <person name="Alioto T."/>
        </authorList>
    </citation>
    <scope>NUCLEOTIDE SEQUENCE</scope>
</reference>
<proteinExistence type="inferred from homology"/>
<dbReference type="Proteomes" id="UP000596742">
    <property type="component" value="Unassembled WGS sequence"/>
</dbReference>
<keyword evidence="9" id="KW-0119">Carbohydrate metabolism</keyword>
<gene>
    <name evidence="10" type="ORF">MGAL_10B081757</name>
</gene>
<evidence type="ECO:0000313" key="10">
    <source>
        <dbReference type="EMBL" id="VDI08184.1"/>
    </source>
</evidence>
<dbReference type="GO" id="GO:0008146">
    <property type="term" value="F:sulfotransferase activity"/>
    <property type="evidence" value="ECO:0007669"/>
    <property type="project" value="InterPro"/>
</dbReference>
<comment type="subcellular location">
    <subcellularLocation>
        <location evidence="1 9">Golgi apparatus membrane</location>
        <topology evidence="1 9">Single-pass type II membrane protein</topology>
    </subcellularLocation>
</comment>
<keyword evidence="7" id="KW-0472">Membrane</keyword>
<dbReference type="InterPro" id="IPR018011">
    <property type="entry name" value="Carb_sulfotrans_8-10"/>
</dbReference>
<dbReference type="AlphaFoldDB" id="A0A8B6CPT5"/>
<keyword evidence="4" id="KW-0812">Transmembrane</keyword>
<name>A0A8B6CPT5_MYTGA</name>
<evidence type="ECO:0000256" key="8">
    <source>
        <dbReference type="ARBA" id="ARBA00023180"/>
    </source>
</evidence>
<evidence type="ECO:0000313" key="11">
    <source>
        <dbReference type="Proteomes" id="UP000596742"/>
    </source>
</evidence>
<evidence type="ECO:0000256" key="7">
    <source>
        <dbReference type="ARBA" id="ARBA00023136"/>
    </source>
</evidence>
<accession>A0A8B6CPT5</accession>
<sequence>MDLPIISQEYSVEDVIFFSKSVFSVLFVSSRLFSGYVDKFLYPKPHYWNVYGTKIISKYMKHRSFESRHCGYDVTFAEFVEYVVDTYEYKPRLLDDHFSPIHQHCRPCEIDYKIIGKMETISDDVNYVFNELGDIYNNQFSVERNLSEELLPIANYLHYNKNLNKTYLRAVNVFERIRRTLNLREFLSKNNISNFNIFKLIASNVKQFTLMLSNKIPKGERRQRLVSLYKSLGKSLRGKVGRFVKADCVLFGYDKRPDIFNH</sequence>
<dbReference type="PANTHER" id="PTHR12137:SF54">
    <property type="entry name" value="CARBOHYDRATE SULFOTRANSFERASE"/>
    <property type="match status" value="1"/>
</dbReference>
<evidence type="ECO:0000256" key="1">
    <source>
        <dbReference type="ARBA" id="ARBA00004323"/>
    </source>
</evidence>
<evidence type="ECO:0000256" key="5">
    <source>
        <dbReference type="ARBA" id="ARBA00022989"/>
    </source>
</evidence>
<evidence type="ECO:0000256" key="2">
    <source>
        <dbReference type="ARBA" id="ARBA00006339"/>
    </source>
</evidence>
<comment type="caution">
    <text evidence="10">The sequence shown here is derived from an EMBL/GenBank/DDBJ whole genome shotgun (WGS) entry which is preliminary data.</text>
</comment>
<dbReference type="GO" id="GO:0016051">
    <property type="term" value="P:carbohydrate biosynthetic process"/>
    <property type="evidence" value="ECO:0007669"/>
    <property type="project" value="InterPro"/>
</dbReference>
<dbReference type="Pfam" id="PF03567">
    <property type="entry name" value="Sulfotransfer_2"/>
    <property type="match status" value="1"/>
</dbReference>
<evidence type="ECO:0000256" key="3">
    <source>
        <dbReference type="ARBA" id="ARBA00022679"/>
    </source>
</evidence>
<keyword evidence="8 9" id="KW-0325">Glycoprotein</keyword>
<keyword evidence="5" id="KW-1133">Transmembrane helix</keyword>
<keyword evidence="9" id="KW-0735">Signal-anchor</keyword>
<evidence type="ECO:0000256" key="6">
    <source>
        <dbReference type="ARBA" id="ARBA00023034"/>
    </source>
</evidence>
<keyword evidence="11" id="KW-1185">Reference proteome</keyword>
<organism evidence="10 11">
    <name type="scientific">Mytilus galloprovincialis</name>
    <name type="common">Mediterranean mussel</name>
    <dbReference type="NCBI Taxonomy" id="29158"/>
    <lineage>
        <taxon>Eukaryota</taxon>
        <taxon>Metazoa</taxon>
        <taxon>Spiralia</taxon>
        <taxon>Lophotrochozoa</taxon>
        <taxon>Mollusca</taxon>
        <taxon>Bivalvia</taxon>
        <taxon>Autobranchia</taxon>
        <taxon>Pteriomorphia</taxon>
        <taxon>Mytilida</taxon>
        <taxon>Mytiloidea</taxon>
        <taxon>Mytilidae</taxon>
        <taxon>Mytilinae</taxon>
        <taxon>Mytilus</taxon>
    </lineage>
</organism>
<protein>
    <recommendedName>
        <fullName evidence="9">Carbohydrate sulfotransferase</fullName>
        <ecNumber evidence="9">2.8.2.-</ecNumber>
    </recommendedName>
</protein>
<dbReference type="EC" id="2.8.2.-" evidence="9"/>
<keyword evidence="6 9" id="KW-0333">Golgi apparatus</keyword>